<evidence type="ECO:0000313" key="3">
    <source>
        <dbReference type="Proteomes" id="UP000626786"/>
    </source>
</evidence>
<name>A0ABR8UDX2_9BACL</name>
<feature type="transmembrane region" description="Helical" evidence="1">
    <location>
        <begin position="40"/>
        <end position="58"/>
    </location>
</feature>
<dbReference type="Pfam" id="PF07301">
    <property type="entry name" value="DUF1453"/>
    <property type="match status" value="1"/>
</dbReference>
<reference evidence="2 3" key="1">
    <citation type="submission" date="2020-08" db="EMBL/GenBank/DDBJ databases">
        <title>A Genomic Blueprint of the Chicken Gut Microbiome.</title>
        <authorList>
            <person name="Gilroy R."/>
            <person name="Ravi A."/>
            <person name="Getino M."/>
            <person name="Pursley I."/>
            <person name="Horton D.L."/>
            <person name="Alikhan N.-F."/>
            <person name="Baker D."/>
            <person name="Gharbi K."/>
            <person name="Hall N."/>
            <person name="Watson M."/>
            <person name="Adriaenssens E.M."/>
            <person name="Foster-Nyarko E."/>
            <person name="Jarju S."/>
            <person name="Secka A."/>
            <person name="Antonio M."/>
            <person name="Oren A."/>
            <person name="Chaudhuri R."/>
            <person name="La Ragione R.M."/>
            <person name="Hildebrand F."/>
            <person name="Pallen M.J."/>
        </authorList>
    </citation>
    <scope>NUCLEOTIDE SEQUENCE [LARGE SCALE GENOMIC DNA]</scope>
    <source>
        <strain evidence="2 3">Sa2YVA2</strain>
    </source>
</reference>
<feature type="transmembrane region" description="Helical" evidence="1">
    <location>
        <begin position="64"/>
        <end position="82"/>
    </location>
</feature>
<evidence type="ECO:0000256" key="1">
    <source>
        <dbReference type="SAM" id="Phobius"/>
    </source>
</evidence>
<protein>
    <submittedName>
        <fullName evidence="2">Cytochrome c biogenesis protein CcdC</fullName>
    </submittedName>
</protein>
<dbReference type="PANTHER" id="PTHR39164:SF1">
    <property type="entry name" value="PROTEIN CCDC"/>
    <property type="match status" value="1"/>
</dbReference>
<dbReference type="InterPro" id="IPR058247">
    <property type="entry name" value="DUF1453"/>
</dbReference>
<keyword evidence="1" id="KW-0812">Transmembrane</keyword>
<feature type="transmembrane region" description="Helical" evidence="1">
    <location>
        <begin position="6"/>
        <end position="28"/>
    </location>
</feature>
<dbReference type="Proteomes" id="UP000626786">
    <property type="component" value="Unassembled WGS sequence"/>
</dbReference>
<feature type="transmembrane region" description="Helical" evidence="1">
    <location>
        <begin position="102"/>
        <end position="121"/>
    </location>
</feature>
<keyword evidence="1" id="KW-0472">Membrane</keyword>
<sequence length="160" mass="18285">MFNDIPPVYLIVGSTIIFFVMGILAFIVRSKASERPISPKRIILPPLFMSTGAFMFFFEEFRVPLAQVVEASLVGLLFSLILIKTTNFERKDDNLYVKKSKVFIFILLTLLVIRLVAKLVLSSSIDVGELAGMFWILAFAMILPWRIGMLVKYFRVMKKP</sequence>
<comment type="caution">
    <text evidence="2">The sequence shown here is derived from an EMBL/GenBank/DDBJ whole genome shotgun (WGS) entry which is preliminary data.</text>
</comment>
<proteinExistence type="predicted"/>
<evidence type="ECO:0000313" key="2">
    <source>
        <dbReference type="EMBL" id="MBD7985933.1"/>
    </source>
</evidence>
<dbReference type="PIRSF" id="PIRSF021441">
    <property type="entry name" value="DUF1453"/>
    <property type="match status" value="1"/>
</dbReference>
<dbReference type="PANTHER" id="PTHR39164">
    <property type="entry name" value="PROTEIN CCDC"/>
    <property type="match status" value="1"/>
</dbReference>
<keyword evidence="3" id="KW-1185">Reference proteome</keyword>
<accession>A0ABR8UDX2</accession>
<dbReference type="EMBL" id="JACSQN010000017">
    <property type="protein sequence ID" value="MBD7985933.1"/>
    <property type="molecule type" value="Genomic_DNA"/>
</dbReference>
<feature type="transmembrane region" description="Helical" evidence="1">
    <location>
        <begin position="133"/>
        <end position="154"/>
    </location>
</feature>
<keyword evidence="1" id="KW-1133">Transmembrane helix</keyword>
<organism evidence="2 3">
    <name type="scientific">Sporosarcina quadrami</name>
    <dbReference type="NCBI Taxonomy" id="2762234"/>
    <lineage>
        <taxon>Bacteria</taxon>
        <taxon>Bacillati</taxon>
        <taxon>Bacillota</taxon>
        <taxon>Bacilli</taxon>
        <taxon>Bacillales</taxon>
        <taxon>Caryophanaceae</taxon>
        <taxon>Sporosarcina</taxon>
    </lineage>
</organism>
<gene>
    <name evidence="2" type="ORF">H9649_15280</name>
</gene>
<dbReference type="InterPro" id="IPR031306">
    <property type="entry name" value="CcdC"/>
</dbReference>